<dbReference type="AlphaFoldDB" id="A0A8J3D1S9"/>
<accession>A0A8J3D1S9</accession>
<keyword evidence="2" id="KW-1185">Reference proteome</keyword>
<organism evidence="1 2">
    <name type="scientific">Persicitalea jodogahamensis</name>
    <dbReference type="NCBI Taxonomy" id="402147"/>
    <lineage>
        <taxon>Bacteria</taxon>
        <taxon>Pseudomonadati</taxon>
        <taxon>Bacteroidota</taxon>
        <taxon>Cytophagia</taxon>
        <taxon>Cytophagales</taxon>
        <taxon>Spirosomataceae</taxon>
        <taxon>Persicitalea</taxon>
    </lineage>
</organism>
<protein>
    <recommendedName>
        <fullName evidence="3">Bacteriocin-protection protein</fullName>
    </recommendedName>
</protein>
<dbReference type="EMBL" id="BMXF01000001">
    <property type="protein sequence ID" value="GHB65342.1"/>
    <property type="molecule type" value="Genomic_DNA"/>
</dbReference>
<reference evidence="1 2" key="1">
    <citation type="journal article" date="2014" name="Int. J. Syst. Evol. Microbiol.">
        <title>Complete genome sequence of Corynebacterium casei LMG S-19264T (=DSM 44701T), isolated from a smear-ripened cheese.</title>
        <authorList>
            <consortium name="US DOE Joint Genome Institute (JGI-PGF)"/>
            <person name="Walter F."/>
            <person name="Albersmeier A."/>
            <person name="Kalinowski J."/>
            <person name="Ruckert C."/>
        </authorList>
    </citation>
    <scope>NUCLEOTIDE SEQUENCE [LARGE SCALE GENOMIC DNA]</scope>
    <source>
        <strain evidence="1 2">KCTC 12866</strain>
    </source>
</reference>
<evidence type="ECO:0000313" key="2">
    <source>
        <dbReference type="Proteomes" id="UP000598271"/>
    </source>
</evidence>
<dbReference type="RefSeq" id="WP_189564090.1">
    <property type="nucleotide sequence ID" value="NZ_BMXF01000001.1"/>
</dbReference>
<gene>
    <name evidence="1" type="ORF">GCM10007390_19290</name>
</gene>
<evidence type="ECO:0008006" key="3">
    <source>
        <dbReference type="Google" id="ProtNLM"/>
    </source>
</evidence>
<name>A0A8J3D1S9_9BACT</name>
<comment type="caution">
    <text evidence="1">The sequence shown here is derived from an EMBL/GenBank/DDBJ whole genome shotgun (WGS) entry which is preliminary data.</text>
</comment>
<sequence length="197" mass="22565">MEKREDGIPTFYAETAAAWRAWLEANHIVEKGVWLIIYKKRSKTPSVYYPEAVDEALCFGWVDSKPNKRDADSYFQYFSKRSPKSNWSGINKRKIEPLLREKRVAPAGLEMVKIAQETGTWDALNDVENGVIPDDLQEAFERYPNAIENFATFPESARRGILNWILNAKSPATRKKRIEEAAALAAENKRAAQWKKG</sequence>
<dbReference type="Proteomes" id="UP000598271">
    <property type="component" value="Unassembled WGS sequence"/>
</dbReference>
<dbReference type="Pfam" id="PF13376">
    <property type="entry name" value="OmdA"/>
    <property type="match status" value="1"/>
</dbReference>
<proteinExistence type="predicted"/>
<evidence type="ECO:0000313" key="1">
    <source>
        <dbReference type="EMBL" id="GHB65342.1"/>
    </source>
</evidence>